<dbReference type="SMART" id="SM00091">
    <property type="entry name" value="PAS"/>
    <property type="match status" value="1"/>
</dbReference>
<dbReference type="CDD" id="cd00082">
    <property type="entry name" value="HisKA"/>
    <property type="match status" value="1"/>
</dbReference>
<dbReference type="InterPro" id="IPR001610">
    <property type="entry name" value="PAC"/>
</dbReference>
<dbReference type="SUPFAM" id="SSF47384">
    <property type="entry name" value="Homodimeric domain of signal transducing histidine kinase"/>
    <property type="match status" value="1"/>
</dbReference>
<dbReference type="InterPro" id="IPR036641">
    <property type="entry name" value="HPT_dom_sf"/>
</dbReference>
<dbReference type="FunFam" id="1.10.287.130:FF:000002">
    <property type="entry name" value="Two-component osmosensing histidine kinase"/>
    <property type="match status" value="1"/>
</dbReference>
<keyword evidence="8" id="KW-0547">Nucleotide-binding</keyword>
<evidence type="ECO:0000259" key="20">
    <source>
        <dbReference type="PROSITE" id="PS50109"/>
    </source>
</evidence>
<dbReference type="PANTHER" id="PTHR45339:SF1">
    <property type="entry name" value="HYBRID SIGNAL TRANSDUCTION HISTIDINE KINASE J"/>
    <property type="match status" value="1"/>
</dbReference>
<dbReference type="Pfam" id="PF02518">
    <property type="entry name" value="HATPase_c"/>
    <property type="match status" value="1"/>
</dbReference>
<keyword evidence="9" id="KW-0418">Kinase</keyword>
<keyword evidence="5 17" id="KW-0597">Phosphoprotein</keyword>
<evidence type="ECO:0000256" key="4">
    <source>
        <dbReference type="ARBA" id="ARBA00022475"/>
    </source>
</evidence>
<dbReference type="SMART" id="SM00388">
    <property type="entry name" value="HisKA"/>
    <property type="match status" value="1"/>
</dbReference>
<dbReference type="OrthoDB" id="5468627at2"/>
<evidence type="ECO:0000259" key="21">
    <source>
        <dbReference type="PROSITE" id="PS50110"/>
    </source>
</evidence>
<dbReference type="PRINTS" id="PR00344">
    <property type="entry name" value="BCTRLSENSOR"/>
</dbReference>
<feature type="domain" description="PAS" evidence="22">
    <location>
        <begin position="255"/>
        <end position="291"/>
    </location>
</feature>
<evidence type="ECO:0000256" key="3">
    <source>
        <dbReference type="ARBA" id="ARBA00012438"/>
    </source>
</evidence>
<dbReference type="GO" id="GO:0000155">
    <property type="term" value="F:phosphorelay sensor kinase activity"/>
    <property type="evidence" value="ECO:0007669"/>
    <property type="project" value="InterPro"/>
</dbReference>
<keyword evidence="10" id="KW-0067">ATP-binding</keyword>
<evidence type="ECO:0000256" key="7">
    <source>
        <dbReference type="ARBA" id="ARBA00022692"/>
    </source>
</evidence>
<keyword evidence="12" id="KW-0902">Two-component regulatory system</keyword>
<dbReference type="Pfam" id="PF00512">
    <property type="entry name" value="HisKA"/>
    <property type="match status" value="1"/>
</dbReference>
<feature type="domain" description="PAC" evidence="23">
    <location>
        <begin position="330"/>
        <end position="382"/>
    </location>
</feature>
<evidence type="ECO:0000313" key="25">
    <source>
        <dbReference type="EMBL" id="SMC78160.1"/>
    </source>
</evidence>
<dbReference type="SUPFAM" id="SSF52172">
    <property type="entry name" value="CheY-like"/>
    <property type="match status" value="1"/>
</dbReference>
<evidence type="ECO:0000256" key="5">
    <source>
        <dbReference type="ARBA" id="ARBA00022553"/>
    </source>
</evidence>
<dbReference type="FunFam" id="3.30.565.10:FF:000010">
    <property type="entry name" value="Sensor histidine kinase RcsC"/>
    <property type="match status" value="1"/>
</dbReference>
<dbReference type="Gene3D" id="3.30.450.20">
    <property type="entry name" value="PAS domain"/>
    <property type="match status" value="1"/>
</dbReference>
<evidence type="ECO:0000256" key="9">
    <source>
        <dbReference type="ARBA" id="ARBA00022777"/>
    </source>
</evidence>
<dbReference type="STRING" id="1121400.SAMN02746065_11017"/>
<evidence type="ECO:0000256" key="10">
    <source>
        <dbReference type="ARBA" id="ARBA00022840"/>
    </source>
</evidence>
<evidence type="ECO:0000256" key="18">
    <source>
        <dbReference type="SAM" id="Coils"/>
    </source>
</evidence>
<feature type="domain" description="Response regulatory" evidence="21">
    <location>
        <begin position="665"/>
        <end position="786"/>
    </location>
</feature>
<accession>A0A1W2BZ33</accession>
<keyword evidence="26" id="KW-1185">Reference proteome</keyword>
<dbReference type="SMART" id="SM00387">
    <property type="entry name" value="HATPase_c"/>
    <property type="match status" value="1"/>
</dbReference>
<dbReference type="PROSITE" id="PS50109">
    <property type="entry name" value="HIS_KIN"/>
    <property type="match status" value="1"/>
</dbReference>
<dbReference type="SUPFAM" id="SSF47226">
    <property type="entry name" value="Histidine-containing phosphotransfer domain, HPT domain"/>
    <property type="match status" value="1"/>
</dbReference>
<keyword evidence="11 19" id="KW-1133">Transmembrane helix</keyword>
<feature type="transmembrane region" description="Helical" evidence="19">
    <location>
        <begin position="153"/>
        <end position="171"/>
    </location>
</feature>
<dbReference type="AlphaFoldDB" id="A0A1W2BZ33"/>
<comment type="subcellular location">
    <subcellularLocation>
        <location evidence="2">Cell membrane</location>
        <topology evidence="2">Multi-pass membrane protein</topology>
    </subcellularLocation>
</comment>
<dbReference type="EC" id="2.7.13.3" evidence="3"/>
<dbReference type="InterPro" id="IPR000700">
    <property type="entry name" value="PAS-assoc_C"/>
</dbReference>
<dbReference type="Gene3D" id="3.40.50.2300">
    <property type="match status" value="1"/>
</dbReference>
<dbReference type="Gene3D" id="3.30.565.10">
    <property type="entry name" value="Histidine kinase-like ATPase, C-terminal domain"/>
    <property type="match status" value="1"/>
</dbReference>
<dbReference type="PROSITE" id="PS50113">
    <property type="entry name" value="PAC"/>
    <property type="match status" value="1"/>
</dbReference>
<feature type="modified residue" description="4-aspartylphosphate" evidence="17">
    <location>
        <position position="718"/>
    </location>
</feature>
<reference evidence="25 26" key="1">
    <citation type="submission" date="2017-04" db="EMBL/GenBank/DDBJ databases">
        <authorList>
            <person name="Afonso C.L."/>
            <person name="Miller P.J."/>
            <person name="Scott M.A."/>
            <person name="Spackman E."/>
            <person name="Goraichik I."/>
            <person name="Dimitrov K.M."/>
            <person name="Suarez D.L."/>
            <person name="Swayne D.E."/>
        </authorList>
    </citation>
    <scope>NUCLEOTIDE SEQUENCE [LARGE SCALE GENOMIC DNA]</scope>
    <source>
        <strain evidence="25 26">DSM 3385</strain>
    </source>
</reference>
<organism evidence="25 26">
    <name type="scientific">Desulfocicer vacuolatum DSM 3385</name>
    <dbReference type="NCBI Taxonomy" id="1121400"/>
    <lineage>
        <taxon>Bacteria</taxon>
        <taxon>Pseudomonadati</taxon>
        <taxon>Thermodesulfobacteriota</taxon>
        <taxon>Desulfobacteria</taxon>
        <taxon>Desulfobacterales</taxon>
        <taxon>Desulfobacteraceae</taxon>
        <taxon>Desulfocicer</taxon>
    </lineage>
</organism>
<dbReference type="PANTHER" id="PTHR45339">
    <property type="entry name" value="HYBRID SIGNAL TRANSDUCTION HISTIDINE KINASE J"/>
    <property type="match status" value="1"/>
</dbReference>
<dbReference type="InterPro" id="IPR008207">
    <property type="entry name" value="Sig_transdc_His_kin_Hpt_dom"/>
</dbReference>
<dbReference type="InterPro" id="IPR011006">
    <property type="entry name" value="CheY-like_superfamily"/>
</dbReference>
<dbReference type="SUPFAM" id="SSF55785">
    <property type="entry name" value="PYP-like sensor domain (PAS domain)"/>
    <property type="match status" value="1"/>
</dbReference>
<dbReference type="Gene3D" id="1.20.120.160">
    <property type="entry name" value="HPT domain"/>
    <property type="match status" value="1"/>
</dbReference>
<evidence type="ECO:0000256" key="11">
    <source>
        <dbReference type="ARBA" id="ARBA00022989"/>
    </source>
</evidence>
<keyword evidence="7 19" id="KW-0812">Transmembrane</keyword>
<dbReference type="Gene3D" id="1.10.287.130">
    <property type="match status" value="1"/>
</dbReference>
<keyword evidence="4" id="KW-1003">Cell membrane</keyword>
<feature type="modified residue" description="Phosphohistidine" evidence="16">
    <location>
        <position position="867"/>
    </location>
</feature>
<dbReference type="SMART" id="SM00448">
    <property type="entry name" value="REC"/>
    <property type="match status" value="1"/>
</dbReference>
<dbReference type="InterPro" id="IPR035965">
    <property type="entry name" value="PAS-like_dom_sf"/>
</dbReference>
<feature type="transmembrane region" description="Helical" evidence="19">
    <location>
        <begin position="12"/>
        <end position="36"/>
    </location>
</feature>
<dbReference type="InterPro" id="IPR004358">
    <property type="entry name" value="Sig_transdc_His_kin-like_C"/>
</dbReference>
<keyword evidence="13 19" id="KW-0472">Membrane</keyword>
<comment type="catalytic activity">
    <reaction evidence="1">
        <text>ATP + protein L-histidine = ADP + protein N-phospho-L-histidine.</text>
        <dbReference type="EC" id="2.7.13.3"/>
    </reaction>
</comment>
<evidence type="ECO:0000256" key="12">
    <source>
        <dbReference type="ARBA" id="ARBA00023012"/>
    </source>
</evidence>
<dbReference type="PROSITE" id="PS50894">
    <property type="entry name" value="HPT"/>
    <property type="match status" value="1"/>
</dbReference>
<name>A0A1W2BZ33_9BACT</name>
<dbReference type="InterPro" id="IPR036890">
    <property type="entry name" value="HATPase_C_sf"/>
</dbReference>
<evidence type="ECO:0000256" key="16">
    <source>
        <dbReference type="PROSITE-ProRule" id="PRU00110"/>
    </source>
</evidence>
<dbReference type="GO" id="GO:0005524">
    <property type="term" value="F:ATP binding"/>
    <property type="evidence" value="ECO:0007669"/>
    <property type="project" value="UniProtKB-KW"/>
</dbReference>
<keyword evidence="18" id="KW-0175">Coiled coil</keyword>
<dbReference type="NCBIfam" id="TIGR00229">
    <property type="entry name" value="sensory_box"/>
    <property type="match status" value="1"/>
</dbReference>
<proteinExistence type="predicted"/>
<evidence type="ECO:0000256" key="2">
    <source>
        <dbReference type="ARBA" id="ARBA00004651"/>
    </source>
</evidence>
<feature type="domain" description="HPt" evidence="24">
    <location>
        <begin position="828"/>
        <end position="923"/>
    </location>
</feature>
<feature type="coiled-coil region" evidence="18">
    <location>
        <begin position="220"/>
        <end position="258"/>
    </location>
</feature>
<dbReference type="Pfam" id="PF01627">
    <property type="entry name" value="Hpt"/>
    <property type="match status" value="1"/>
</dbReference>
<protein>
    <recommendedName>
        <fullName evidence="15">Sensory/regulatory protein RpfC</fullName>
        <ecNumber evidence="3">2.7.13.3</ecNumber>
    </recommendedName>
</protein>
<dbReference type="SMART" id="SM00086">
    <property type="entry name" value="PAC"/>
    <property type="match status" value="1"/>
</dbReference>
<dbReference type="Pfam" id="PF00072">
    <property type="entry name" value="Response_reg"/>
    <property type="match status" value="1"/>
</dbReference>
<evidence type="ECO:0000259" key="22">
    <source>
        <dbReference type="PROSITE" id="PS50112"/>
    </source>
</evidence>
<evidence type="ECO:0000256" key="17">
    <source>
        <dbReference type="PROSITE-ProRule" id="PRU00169"/>
    </source>
</evidence>
<dbReference type="Pfam" id="PF13426">
    <property type="entry name" value="PAS_9"/>
    <property type="match status" value="1"/>
</dbReference>
<dbReference type="Proteomes" id="UP000192418">
    <property type="component" value="Unassembled WGS sequence"/>
</dbReference>
<dbReference type="CDD" id="cd16922">
    <property type="entry name" value="HATPase_EvgS-ArcB-TorS-like"/>
    <property type="match status" value="1"/>
</dbReference>
<evidence type="ECO:0000256" key="14">
    <source>
        <dbReference type="ARBA" id="ARBA00064003"/>
    </source>
</evidence>
<dbReference type="CDD" id="cd17546">
    <property type="entry name" value="REC_hyHK_CKI1_RcsC-like"/>
    <property type="match status" value="1"/>
</dbReference>
<evidence type="ECO:0000259" key="24">
    <source>
        <dbReference type="PROSITE" id="PS50894"/>
    </source>
</evidence>
<dbReference type="InterPro" id="IPR000014">
    <property type="entry name" value="PAS"/>
</dbReference>
<evidence type="ECO:0000256" key="6">
    <source>
        <dbReference type="ARBA" id="ARBA00022679"/>
    </source>
</evidence>
<dbReference type="CDD" id="cd00130">
    <property type="entry name" value="PAS"/>
    <property type="match status" value="1"/>
</dbReference>
<dbReference type="PROSITE" id="PS50112">
    <property type="entry name" value="PAS"/>
    <property type="match status" value="1"/>
</dbReference>
<dbReference type="InterPro" id="IPR003594">
    <property type="entry name" value="HATPase_dom"/>
</dbReference>
<dbReference type="InterPro" id="IPR005467">
    <property type="entry name" value="His_kinase_dom"/>
</dbReference>
<comment type="subunit">
    <text evidence="14">At low DSF concentrations, interacts with RpfF.</text>
</comment>
<evidence type="ECO:0000256" key="15">
    <source>
        <dbReference type="ARBA" id="ARBA00068150"/>
    </source>
</evidence>
<gene>
    <name evidence="25" type="ORF">SAMN02746065_11017</name>
</gene>
<dbReference type="EMBL" id="FWXY01000010">
    <property type="protein sequence ID" value="SMC78160.1"/>
    <property type="molecule type" value="Genomic_DNA"/>
</dbReference>
<evidence type="ECO:0000256" key="19">
    <source>
        <dbReference type="SAM" id="Phobius"/>
    </source>
</evidence>
<feature type="domain" description="Histidine kinase" evidence="20">
    <location>
        <begin position="399"/>
        <end position="633"/>
    </location>
</feature>
<evidence type="ECO:0000259" key="23">
    <source>
        <dbReference type="PROSITE" id="PS50113"/>
    </source>
</evidence>
<dbReference type="InterPro" id="IPR001789">
    <property type="entry name" value="Sig_transdc_resp-reg_receiver"/>
</dbReference>
<evidence type="ECO:0000256" key="8">
    <source>
        <dbReference type="ARBA" id="ARBA00022741"/>
    </source>
</evidence>
<dbReference type="GO" id="GO:0005886">
    <property type="term" value="C:plasma membrane"/>
    <property type="evidence" value="ECO:0007669"/>
    <property type="project" value="UniProtKB-SubCell"/>
</dbReference>
<dbReference type="InterPro" id="IPR036097">
    <property type="entry name" value="HisK_dim/P_sf"/>
</dbReference>
<dbReference type="InterPro" id="IPR003661">
    <property type="entry name" value="HisK_dim/P_dom"/>
</dbReference>
<dbReference type="PROSITE" id="PS50110">
    <property type="entry name" value="RESPONSE_REGULATORY"/>
    <property type="match status" value="1"/>
</dbReference>
<keyword evidence="6" id="KW-0808">Transferase</keyword>
<evidence type="ECO:0000313" key="26">
    <source>
        <dbReference type="Proteomes" id="UP000192418"/>
    </source>
</evidence>
<evidence type="ECO:0000256" key="1">
    <source>
        <dbReference type="ARBA" id="ARBA00000085"/>
    </source>
</evidence>
<evidence type="ECO:0000256" key="13">
    <source>
        <dbReference type="ARBA" id="ARBA00023136"/>
    </source>
</evidence>
<dbReference type="SUPFAM" id="SSF55874">
    <property type="entry name" value="ATPase domain of HSP90 chaperone/DNA topoisomerase II/histidine kinase"/>
    <property type="match status" value="1"/>
</dbReference>
<sequence length="1013" mass="114179">MLKNVKNIQTKFLLAVLPSVFIIAFVFMVLTTVFSFQEKKQQRIKAVEDYAAAQSFAIGDMLWSMRYEELEIYLKGMIKHPFLSGISVNVSGSDRSFQLGLSRDNAFPDDLCLLEMPILHYLDPDKTRLGTLIVCTEEASILKAMIPSILRDCALILLLIMAVIAGVVFAYRQTVGMPLKNLLWYIRNFQGDRANGTVPVSSMDELGQVIEAYNGMVIQVNDKTRALEDANFELKTINENLEDLVQQRTHALQKSENKYRSIFENAMEGIFQVDEQGQFMDANPALVKLMGCFSIDDLLCTVKGITRHMFVTPRVFDDFYALLKKKGRVNGFEAQIYRKGGDIFWAMLSAHSVHDRVGRHPVFEGSLVDISERKANEAAHKKREAAEMANQAKSEFLANMSHEIRTPMNAIMGMSDLALRTSLSTRQRDYISKIKSSSRALLIVINDILDFSKIEAGHMEMESIEFNLEDTFNELSHLILWEARKKRLDVIFDIAEDVPRGLVGDPLRLRQILINLTGNAVKFTEKGQIIVQVRCRGDMKKISGVLPEHRDLYGKTTLQFNIIDTGIGLNPEQTQALFHSFTQADMSTTRKYGGTGLGLSISKKLVEMMDGEISVTSQLGRGSTFSFTACFGRHEHVQKELSVPRNTKEMKGLTVEGLDMIRGAHILLVEDNEINRQIAVELLEHEQFFVTPVENGKLALETIINRGESHQFDAVLMDVQMMEMDGYTATGEIRKLSPLVRQVPIIAMTAHAMKKHRERCLAKGMDDFISKPIDPRVLFSTLVKWIVPQKRQLPQSPLRVKKTAESDFLTEPVPGIDIKGGLSRFRDNPDGYWRMLMKFYHNRSDINGKMESAFAASDMDRLRSEAHSMAGVAGNLGLNGLSDAASELEKAALAGAVDPDKWLDYQRQFKEIVLGLTPLANQWRTVCASTGENRQEGTIKMKNVQAILIDVKKEVGTDYARAMEKIKSLLSLLSGTPFQADMERICQMMDDFEDDNALNYITKLILKLKTQES</sequence>
<dbReference type="Gene3D" id="6.10.340.10">
    <property type="match status" value="1"/>
</dbReference>